<reference evidence="5 6" key="1">
    <citation type="submission" date="2019-06" db="EMBL/GenBank/DDBJ databases">
        <title>Sequencing the genomes of 1000 actinobacteria strains.</title>
        <authorList>
            <person name="Klenk H.-P."/>
        </authorList>
    </citation>
    <scope>NUCLEOTIDE SEQUENCE [LARGE SCALE GENOMIC DNA]</scope>
    <source>
        <strain evidence="5 6">DSM 17305</strain>
    </source>
</reference>
<keyword evidence="2 5" id="KW-0238">DNA-binding</keyword>
<dbReference type="GO" id="GO:0003677">
    <property type="term" value="F:DNA binding"/>
    <property type="evidence" value="ECO:0007669"/>
    <property type="project" value="UniProtKB-KW"/>
</dbReference>
<dbReference type="SMART" id="SM00347">
    <property type="entry name" value="HTH_MARR"/>
    <property type="match status" value="1"/>
</dbReference>
<keyword evidence="1" id="KW-0805">Transcription regulation</keyword>
<dbReference type="EMBL" id="VFMM01000002">
    <property type="protein sequence ID" value="TQJ12090.1"/>
    <property type="molecule type" value="Genomic_DNA"/>
</dbReference>
<dbReference type="OrthoDB" id="9815567at2"/>
<sequence>MHAPDDSPDAAEQIAALLDRIIRRQRRASREGFGESVTHGQFRVLRTLDNAAQPIRLSDLAARLGIVPRSATSVVDDLEAAGLVARQPDPDDRRAILVDLTPEGRQILTTLREKRRDVMLSQLARLTPDERQTLATLLQRLADD</sequence>
<evidence type="ECO:0000256" key="1">
    <source>
        <dbReference type="ARBA" id="ARBA00023015"/>
    </source>
</evidence>
<dbReference type="Pfam" id="PF01047">
    <property type="entry name" value="MarR"/>
    <property type="match status" value="1"/>
</dbReference>
<proteinExistence type="predicted"/>
<evidence type="ECO:0000313" key="6">
    <source>
        <dbReference type="Proteomes" id="UP000316298"/>
    </source>
</evidence>
<evidence type="ECO:0000259" key="4">
    <source>
        <dbReference type="PROSITE" id="PS50995"/>
    </source>
</evidence>
<dbReference type="PROSITE" id="PS01117">
    <property type="entry name" value="HTH_MARR_1"/>
    <property type="match status" value="1"/>
</dbReference>
<evidence type="ECO:0000256" key="3">
    <source>
        <dbReference type="ARBA" id="ARBA00023163"/>
    </source>
</evidence>
<dbReference type="GO" id="GO:0003700">
    <property type="term" value="F:DNA-binding transcription factor activity"/>
    <property type="evidence" value="ECO:0007669"/>
    <property type="project" value="InterPro"/>
</dbReference>
<dbReference type="PROSITE" id="PS50995">
    <property type="entry name" value="HTH_MARR_2"/>
    <property type="match status" value="1"/>
</dbReference>
<protein>
    <submittedName>
        <fullName evidence="5">DNA-binding MarR family transcriptional regulator</fullName>
    </submittedName>
</protein>
<dbReference type="InterPro" id="IPR036388">
    <property type="entry name" value="WH-like_DNA-bd_sf"/>
</dbReference>
<accession>A0A542E9T4</accession>
<organism evidence="5 6">
    <name type="scientific">Kribbella jejuensis</name>
    <dbReference type="NCBI Taxonomy" id="236068"/>
    <lineage>
        <taxon>Bacteria</taxon>
        <taxon>Bacillati</taxon>
        <taxon>Actinomycetota</taxon>
        <taxon>Actinomycetes</taxon>
        <taxon>Propionibacteriales</taxon>
        <taxon>Kribbellaceae</taxon>
        <taxon>Kribbella</taxon>
    </lineage>
</organism>
<feature type="domain" description="HTH marR-type" evidence="4">
    <location>
        <begin position="11"/>
        <end position="143"/>
    </location>
</feature>
<dbReference type="InterPro" id="IPR023187">
    <property type="entry name" value="Tscrpt_reg_MarR-type_CS"/>
</dbReference>
<dbReference type="RefSeq" id="WP_141858976.1">
    <property type="nucleotide sequence ID" value="NZ_BAAAKA010000005.1"/>
</dbReference>
<dbReference type="PANTHER" id="PTHR33164:SF43">
    <property type="entry name" value="HTH-TYPE TRANSCRIPTIONAL REPRESSOR YETL"/>
    <property type="match status" value="1"/>
</dbReference>
<evidence type="ECO:0000256" key="2">
    <source>
        <dbReference type="ARBA" id="ARBA00023125"/>
    </source>
</evidence>
<dbReference type="Gene3D" id="1.10.10.10">
    <property type="entry name" value="Winged helix-like DNA-binding domain superfamily/Winged helix DNA-binding domain"/>
    <property type="match status" value="1"/>
</dbReference>
<dbReference type="InterPro" id="IPR000835">
    <property type="entry name" value="HTH_MarR-typ"/>
</dbReference>
<comment type="caution">
    <text evidence="5">The sequence shown here is derived from an EMBL/GenBank/DDBJ whole genome shotgun (WGS) entry which is preliminary data.</text>
</comment>
<name>A0A542E9T4_9ACTN</name>
<evidence type="ECO:0000313" key="5">
    <source>
        <dbReference type="EMBL" id="TQJ12090.1"/>
    </source>
</evidence>
<dbReference type="PRINTS" id="PR00598">
    <property type="entry name" value="HTHMARR"/>
</dbReference>
<dbReference type="InterPro" id="IPR039422">
    <property type="entry name" value="MarR/SlyA-like"/>
</dbReference>
<keyword evidence="3" id="KW-0804">Transcription</keyword>
<keyword evidence="6" id="KW-1185">Reference proteome</keyword>
<dbReference type="Proteomes" id="UP000316298">
    <property type="component" value="Unassembled WGS sequence"/>
</dbReference>
<dbReference type="PANTHER" id="PTHR33164">
    <property type="entry name" value="TRANSCRIPTIONAL REGULATOR, MARR FAMILY"/>
    <property type="match status" value="1"/>
</dbReference>
<dbReference type="InterPro" id="IPR036390">
    <property type="entry name" value="WH_DNA-bd_sf"/>
</dbReference>
<dbReference type="AlphaFoldDB" id="A0A542E9T4"/>
<gene>
    <name evidence="5" type="ORF">FB475_5018</name>
</gene>
<dbReference type="SUPFAM" id="SSF46785">
    <property type="entry name" value="Winged helix' DNA-binding domain"/>
    <property type="match status" value="1"/>
</dbReference>
<dbReference type="GO" id="GO:0006950">
    <property type="term" value="P:response to stress"/>
    <property type="evidence" value="ECO:0007669"/>
    <property type="project" value="TreeGrafter"/>
</dbReference>